<dbReference type="SUPFAM" id="SSF51905">
    <property type="entry name" value="FAD/NAD(P)-binding domain"/>
    <property type="match status" value="1"/>
</dbReference>
<proteinExistence type="predicted"/>
<sequence>MNPSVLDRRPEAPGLGGWPATGRADRPAPSAARRPVRPPGRRGPMTPIAVVGGGLAGITAALALGEAGLPVTVYEARPRLGGATHSFERDGLVVDNGQHVFLRCCTAYRGLLDRLGVTDRVRLQDRFDLRVLTPAGRPGRLRRAALPGPLHLMPALAAYSLLRPADRLRAVRCALALRRLDPADPGLDGIGLGDWLAAHGQRDTARRALWELFAVAALNIGVEEAALGPAAMVFRTALLGRADAADLGVPAVPLGDLHGAAAQLAIRERGGRVRLAAKVTAIEPGPVLVVDGERIDAAAVIVATPHRQAAHLVPWDAVPDRERWAGLGESPIVNVHLHYERPVTDLPFAAVVDSPVQWVFDRTRASGVRAGQYLAVSVSAADRWIDEPTAKLRAEFVPALEQLFPAARNARLRDFFVTRERRATFRQAPGSGALRPGPATRWPGLYLAGSWTDTGWPDTMEGAVRSGLTAARLVRSHLAGGAS</sequence>
<evidence type="ECO:0000256" key="3">
    <source>
        <dbReference type="SAM" id="MobiDB-lite"/>
    </source>
</evidence>
<gene>
    <name evidence="5" type="primary">hpnE</name>
    <name evidence="5" type="ORF">GCM10010151_08990</name>
</gene>
<organism evidence="5 6">
    <name type="scientific">Actinoallomurus spadix</name>
    <dbReference type="NCBI Taxonomy" id="79912"/>
    <lineage>
        <taxon>Bacteria</taxon>
        <taxon>Bacillati</taxon>
        <taxon>Actinomycetota</taxon>
        <taxon>Actinomycetes</taxon>
        <taxon>Streptosporangiales</taxon>
        <taxon>Thermomonosporaceae</taxon>
        <taxon>Actinoallomurus</taxon>
    </lineage>
</organism>
<feature type="region of interest" description="Disordered" evidence="3">
    <location>
        <begin position="1"/>
        <end position="45"/>
    </location>
</feature>
<feature type="domain" description="Amine oxidase" evidence="4">
    <location>
        <begin position="55"/>
        <end position="474"/>
    </location>
</feature>
<evidence type="ECO:0000256" key="2">
    <source>
        <dbReference type="ARBA" id="ARBA00023002"/>
    </source>
</evidence>
<dbReference type="EMBL" id="BAAABM010000007">
    <property type="protein sequence ID" value="GAA0321434.1"/>
    <property type="molecule type" value="Genomic_DNA"/>
</dbReference>
<evidence type="ECO:0000259" key="4">
    <source>
        <dbReference type="Pfam" id="PF01593"/>
    </source>
</evidence>
<dbReference type="InterPro" id="IPR001613">
    <property type="entry name" value="Flavin_amine_oxidase"/>
</dbReference>
<reference evidence="6" key="1">
    <citation type="journal article" date="2019" name="Int. J. Syst. Evol. Microbiol.">
        <title>The Global Catalogue of Microorganisms (GCM) 10K type strain sequencing project: providing services to taxonomists for standard genome sequencing and annotation.</title>
        <authorList>
            <consortium name="The Broad Institute Genomics Platform"/>
            <consortium name="The Broad Institute Genome Sequencing Center for Infectious Disease"/>
            <person name="Wu L."/>
            <person name="Ma J."/>
        </authorList>
    </citation>
    <scope>NUCLEOTIDE SEQUENCE [LARGE SCALE GENOMIC DNA]</scope>
    <source>
        <strain evidence="6">JCM 3146</strain>
    </source>
</reference>
<comment type="caution">
    <text evidence="5">The sequence shown here is derived from an EMBL/GenBank/DDBJ whole genome shotgun (WGS) entry which is preliminary data.</text>
</comment>
<accession>A0ABP3FPU7</accession>
<dbReference type="InterPro" id="IPR050464">
    <property type="entry name" value="Zeta_carotene_desat/Oxidored"/>
</dbReference>
<evidence type="ECO:0000313" key="6">
    <source>
        <dbReference type="Proteomes" id="UP001501822"/>
    </source>
</evidence>
<feature type="compositionally biased region" description="Basic and acidic residues" evidence="3">
    <location>
        <begin position="1"/>
        <end position="11"/>
    </location>
</feature>
<dbReference type="PANTHER" id="PTHR42923:SF47">
    <property type="entry name" value="BLR3003 PROTEIN"/>
    <property type="match status" value="1"/>
</dbReference>
<evidence type="ECO:0000256" key="1">
    <source>
        <dbReference type="ARBA" id="ARBA00001974"/>
    </source>
</evidence>
<keyword evidence="2" id="KW-0560">Oxidoreductase</keyword>
<dbReference type="RefSeq" id="WP_252804646.1">
    <property type="nucleotide sequence ID" value="NZ_BAAABM010000007.1"/>
</dbReference>
<name>A0ABP3FPU7_9ACTN</name>
<comment type="cofactor">
    <cofactor evidence="1">
        <name>FAD</name>
        <dbReference type="ChEBI" id="CHEBI:57692"/>
    </cofactor>
</comment>
<dbReference type="InterPro" id="IPR017830">
    <property type="entry name" value="SQase_HpnE"/>
</dbReference>
<dbReference type="Gene3D" id="3.50.50.60">
    <property type="entry name" value="FAD/NAD(P)-binding domain"/>
    <property type="match status" value="1"/>
</dbReference>
<dbReference type="Proteomes" id="UP001501822">
    <property type="component" value="Unassembled WGS sequence"/>
</dbReference>
<evidence type="ECO:0000313" key="5">
    <source>
        <dbReference type="EMBL" id="GAA0321434.1"/>
    </source>
</evidence>
<dbReference type="Pfam" id="PF01593">
    <property type="entry name" value="Amino_oxidase"/>
    <property type="match status" value="1"/>
</dbReference>
<dbReference type="InterPro" id="IPR036188">
    <property type="entry name" value="FAD/NAD-bd_sf"/>
</dbReference>
<keyword evidence="6" id="KW-1185">Reference proteome</keyword>
<dbReference type="NCBIfam" id="TIGR03467">
    <property type="entry name" value="HpnE"/>
    <property type="match status" value="1"/>
</dbReference>
<dbReference type="PANTHER" id="PTHR42923">
    <property type="entry name" value="PROTOPORPHYRINOGEN OXIDASE"/>
    <property type="match status" value="1"/>
</dbReference>
<dbReference type="PRINTS" id="PR00757">
    <property type="entry name" value="AMINEOXDASEF"/>
</dbReference>
<protein>
    <submittedName>
        <fullName evidence="5">Hydroxysqualene dehydroxylase HpnE</fullName>
    </submittedName>
</protein>
<dbReference type="InterPro" id="IPR002937">
    <property type="entry name" value="Amino_oxidase"/>
</dbReference>